<feature type="region of interest" description="Disordered" evidence="1">
    <location>
        <begin position="1"/>
        <end position="31"/>
    </location>
</feature>
<keyword evidence="3" id="KW-1185">Reference proteome</keyword>
<evidence type="ECO:0000256" key="1">
    <source>
        <dbReference type="SAM" id="MobiDB-lite"/>
    </source>
</evidence>
<reference evidence="3" key="1">
    <citation type="journal article" date="2019" name="Int. J. Syst. Evol. Microbiol.">
        <title>The Global Catalogue of Microorganisms (GCM) 10K type strain sequencing project: providing services to taxonomists for standard genome sequencing and annotation.</title>
        <authorList>
            <consortium name="The Broad Institute Genomics Platform"/>
            <consortium name="The Broad Institute Genome Sequencing Center for Infectious Disease"/>
            <person name="Wu L."/>
            <person name="Ma J."/>
        </authorList>
    </citation>
    <scope>NUCLEOTIDE SEQUENCE [LARGE SCALE GENOMIC DNA]</scope>
    <source>
        <strain evidence="3">CCM 7043</strain>
    </source>
</reference>
<accession>A0ABW4FAL4</accession>
<comment type="caution">
    <text evidence="2">The sequence shown here is derived from an EMBL/GenBank/DDBJ whole genome shotgun (WGS) entry which is preliminary data.</text>
</comment>
<sequence length="528" mass="60179">MNPEQGNDIAEHAEPTATSTSDARKPSAPLTVQRAVKVGVGEDAQEIKPESADSYWRAIADLATFKQRDEENRQVMQNQFKKWVEVEPGDTTSGRSNPRWGRKRQERWYDTVQDLELGLYGWASAKSGRRDEKVYARTVVASDVVELRLNKVLRNILYRVHRMDLEPDVWGQISPSEKVNKILEELDEDYVEVAPGRRPVPRSAYATYANIMAEMRGRPELYTAVKNGPLDVMMSPERYSFRDKIIALHGLKEYFIQQRAHAPVNEGAGTLPQLSEDLYQVTIEERAETLENGEVRRTRITSSESGGNPGDRHRQATVDEHSDVVKFARRHHLPMWAAMSRTTANALNLARWADASIGDLTAVAHSFFAFWRLNYDHSTGLAPHTMHEALDIARNFGVPYDPFDRGAEITKYDSAEDRARQMSMIRDELREDAETFFSLFDGGDLDAAIDYDATGLDQSIMLSRMKIGRFKRNFDELLASYDTAPDGDRARVLNEMMDVLTSLRSSRRHLARQYRLRDEMSTAEKTAR</sequence>
<evidence type="ECO:0000313" key="3">
    <source>
        <dbReference type="Proteomes" id="UP001597114"/>
    </source>
</evidence>
<name>A0ABW4FAL4_9PSEU</name>
<organism evidence="2 3">
    <name type="scientific">Pseudonocardia yunnanensis</name>
    <dbReference type="NCBI Taxonomy" id="58107"/>
    <lineage>
        <taxon>Bacteria</taxon>
        <taxon>Bacillati</taxon>
        <taxon>Actinomycetota</taxon>
        <taxon>Actinomycetes</taxon>
        <taxon>Pseudonocardiales</taxon>
        <taxon>Pseudonocardiaceae</taxon>
        <taxon>Pseudonocardia</taxon>
    </lineage>
</organism>
<dbReference type="Proteomes" id="UP001597114">
    <property type="component" value="Unassembled WGS sequence"/>
</dbReference>
<protein>
    <submittedName>
        <fullName evidence="2">Uncharacterized protein</fullName>
    </submittedName>
</protein>
<gene>
    <name evidence="2" type="ORF">ACFSJD_44780</name>
</gene>
<dbReference type="RefSeq" id="WP_344723458.1">
    <property type="nucleotide sequence ID" value="NZ_BAAAUS010000020.1"/>
</dbReference>
<proteinExistence type="predicted"/>
<evidence type="ECO:0000313" key="2">
    <source>
        <dbReference type="EMBL" id="MFD1524663.1"/>
    </source>
</evidence>
<feature type="region of interest" description="Disordered" evidence="1">
    <location>
        <begin position="292"/>
        <end position="318"/>
    </location>
</feature>
<dbReference type="EMBL" id="JBHUCO010000094">
    <property type="protein sequence ID" value="MFD1524663.1"/>
    <property type="molecule type" value="Genomic_DNA"/>
</dbReference>